<reference evidence="1 2" key="1">
    <citation type="submission" date="2016-10" db="EMBL/GenBank/DDBJ databases">
        <authorList>
            <person name="Varghese N."/>
            <person name="Submissions S."/>
        </authorList>
    </citation>
    <scope>NUCLEOTIDE SEQUENCE [LARGE SCALE GENOMIC DNA]</scope>
    <source>
        <strain evidence="1 2">DSM 17997</strain>
    </source>
</reference>
<gene>
    <name evidence="1" type="ORF">SAMN05444412_102199</name>
</gene>
<evidence type="ECO:0000313" key="1">
    <source>
        <dbReference type="EMBL" id="SDY67695.1"/>
    </source>
</evidence>
<dbReference type="InterPro" id="IPR007922">
    <property type="entry name" value="DciA-like"/>
</dbReference>
<accession>A0A1H3LV21</accession>
<organism evidence="1 2">
    <name type="scientific">Rhodonellum ikkaensis</name>
    <dbReference type="NCBI Taxonomy" id="336829"/>
    <lineage>
        <taxon>Bacteria</taxon>
        <taxon>Pseudomonadati</taxon>
        <taxon>Bacteroidota</taxon>
        <taxon>Cytophagia</taxon>
        <taxon>Cytophagales</taxon>
        <taxon>Cytophagaceae</taxon>
        <taxon>Rhodonellum</taxon>
    </lineage>
</organism>
<dbReference type="Proteomes" id="UP000199663">
    <property type="component" value="Unassembled WGS sequence"/>
</dbReference>
<dbReference type="EMBL" id="FNQC01000002">
    <property type="protein sequence ID" value="SDY67695.1"/>
    <property type="molecule type" value="Genomic_DNA"/>
</dbReference>
<dbReference type="RefSeq" id="WP_019596601.1">
    <property type="nucleotide sequence ID" value="NZ_FNQC01000002.1"/>
</dbReference>
<comment type="caution">
    <text evidence="1">The sequence shown here is derived from an EMBL/GenBank/DDBJ whole genome shotgun (WGS) entry which is preliminary data.</text>
</comment>
<dbReference type="PANTHER" id="PTHR36456">
    <property type="entry name" value="UPF0232 PROTEIN SCO3875"/>
    <property type="match status" value="1"/>
</dbReference>
<protein>
    <recommendedName>
        <fullName evidence="3">DUF721 domain-containing protein</fullName>
    </recommendedName>
</protein>
<dbReference type="Pfam" id="PF05258">
    <property type="entry name" value="DciA"/>
    <property type="match status" value="1"/>
</dbReference>
<evidence type="ECO:0000313" key="2">
    <source>
        <dbReference type="Proteomes" id="UP000199663"/>
    </source>
</evidence>
<dbReference type="PANTHER" id="PTHR36456:SF1">
    <property type="entry name" value="UPF0232 PROTEIN SCO3875"/>
    <property type="match status" value="1"/>
</dbReference>
<name>A0A1H3LV21_9BACT</name>
<proteinExistence type="predicted"/>
<sequence>MEKHRDFTGRKKEVAPLKDAIEELLKAYRLKDKFDERRIIQAWPEIIGQTIASRTSSIYIKEKKLFVKLTSGPVKKELIMNRSKVMDLIEKQFGKGVIEELVFL</sequence>
<keyword evidence="2" id="KW-1185">Reference proteome</keyword>
<evidence type="ECO:0008006" key="3">
    <source>
        <dbReference type="Google" id="ProtNLM"/>
    </source>
</evidence>